<keyword evidence="1" id="KW-0472">Membrane</keyword>
<keyword evidence="3" id="KW-1185">Reference proteome</keyword>
<protein>
    <submittedName>
        <fullName evidence="2">Uncharacterized protein</fullName>
    </submittedName>
</protein>
<evidence type="ECO:0000256" key="1">
    <source>
        <dbReference type="SAM" id="Phobius"/>
    </source>
</evidence>
<feature type="transmembrane region" description="Helical" evidence="1">
    <location>
        <begin position="72"/>
        <end position="91"/>
    </location>
</feature>
<accession>A0A162THN8</accession>
<evidence type="ECO:0000313" key="3">
    <source>
        <dbReference type="Proteomes" id="UP000077315"/>
    </source>
</evidence>
<dbReference type="InParanoid" id="A0A162THN8"/>
<sequence length="119" mass="13536">MYIIVYSICLVWNDYNGGKLRNSCIILAFFILARYANSSATNPDHGLHVAMATRNGKVVKRSVSSMLDKCRVLLHLVGFVVLVVLRLGWFVPNVTERLSKVGYTDSENVFIFKTYKQLF</sequence>
<name>A0A162THN8_PHYB8</name>
<dbReference type="RefSeq" id="XP_018285273.1">
    <property type="nucleotide sequence ID" value="XM_018441786.1"/>
</dbReference>
<dbReference type="GeneID" id="29002692"/>
<keyword evidence="1" id="KW-0812">Transmembrane</keyword>
<dbReference type="Proteomes" id="UP000077315">
    <property type="component" value="Unassembled WGS sequence"/>
</dbReference>
<dbReference type="AlphaFoldDB" id="A0A162THN8"/>
<gene>
    <name evidence="2" type="ORF">PHYBLDRAFT_67365</name>
</gene>
<organism evidence="2 3">
    <name type="scientific">Phycomyces blakesleeanus (strain ATCC 8743b / DSM 1359 / FGSC 10004 / NBRC 33097 / NRRL 1555)</name>
    <dbReference type="NCBI Taxonomy" id="763407"/>
    <lineage>
        <taxon>Eukaryota</taxon>
        <taxon>Fungi</taxon>
        <taxon>Fungi incertae sedis</taxon>
        <taxon>Mucoromycota</taxon>
        <taxon>Mucoromycotina</taxon>
        <taxon>Mucoromycetes</taxon>
        <taxon>Mucorales</taxon>
        <taxon>Phycomycetaceae</taxon>
        <taxon>Phycomyces</taxon>
    </lineage>
</organism>
<dbReference type="EMBL" id="KV441025">
    <property type="protein sequence ID" value="OAD67233.1"/>
    <property type="molecule type" value="Genomic_DNA"/>
</dbReference>
<evidence type="ECO:0000313" key="2">
    <source>
        <dbReference type="EMBL" id="OAD67233.1"/>
    </source>
</evidence>
<dbReference type="VEuPathDB" id="FungiDB:PHYBLDRAFT_67365"/>
<proteinExistence type="predicted"/>
<reference evidence="3" key="1">
    <citation type="submission" date="2015-06" db="EMBL/GenBank/DDBJ databases">
        <title>Expansion of signal transduction pathways in fungi by whole-genome duplication.</title>
        <authorList>
            <consortium name="DOE Joint Genome Institute"/>
            <person name="Corrochano L.M."/>
            <person name="Kuo A."/>
            <person name="Marcet-Houben M."/>
            <person name="Polaino S."/>
            <person name="Salamov A."/>
            <person name="Villalobos J.M."/>
            <person name="Alvarez M.I."/>
            <person name="Avalos J."/>
            <person name="Benito E.P."/>
            <person name="Benoit I."/>
            <person name="Burger G."/>
            <person name="Camino L.P."/>
            <person name="Canovas D."/>
            <person name="Cerda-Olmedo E."/>
            <person name="Cheng J.-F."/>
            <person name="Dominguez A."/>
            <person name="Elias M."/>
            <person name="Eslava A.P."/>
            <person name="Glaser F."/>
            <person name="Grimwood J."/>
            <person name="Gutierrez G."/>
            <person name="Heitman J."/>
            <person name="Henrissat B."/>
            <person name="Iturriaga E.A."/>
            <person name="Lang B.F."/>
            <person name="Lavin J.L."/>
            <person name="Lee S."/>
            <person name="Li W."/>
            <person name="Lindquist E."/>
            <person name="Lopez-Garcia S."/>
            <person name="Luque E.M."/>
            <person name="Marcos A.T."/>
            <person name="Martin J."/>
            <person name="McCluskey K."/>
            <person name="Medina H.R."/>
            <person name="Miralles-Duran A."/>
            <person name="Miyazaki A."/>
            <person name="Munoz-Torres E."/>
            <person name="Oguiza J.A."/>
            <person name="Ohm R."/>
            <person name="Olmedo M."/>
            <person name="Orejas M."/>
            <person name="Ortiz-Castellanos L."/>
            <person name="Pisabarro A.G."/>
            <person name="Rodriguez-Romero J."/>
            <person name="Ruiz-Herrera J."/>
            <person name="Ruiz-Vazquez R."/>
            <person name="Sanz C."/>
            <person name="Schackwitz W."/>
            <person name="Schmutz J."/>
            <person name="Shahriari M."/>
            <person name="Shelest E."/>
            <person name="Silva-Franco F."/>
            <person name="Soanes D."/>
            <person name="Syed K."/>
            <person name="Tagua V.G."/>
            <person name="Talbot N.J."/>
            <person name="Thon M."/>
            <person name="De vries R.P."/>
            <person name="Wiebenga A."/>
            <person name="Yadav J.S."/>
            <person name="Braun E.L."/>
            <person name="Baker S."/>
            <person name="Garre V."/>
            <person name="Horwitz B."/>
            <person name="Torres-Martinez S."/>
            <person name="Idnurm A."/>
            <person name="Herrera-Estrella A."/>
            <person name="Gabaldon T."/>
            <person name="Grigoriev I.V."/>
        </authorList>
    </citation>
    <scope>NUCLEOTIDE SEQUENCE [LARGE SCALE GENOMIC DNA]</scope>
    <source>
        <strain evidence="3">NRRL 1555(-)</strain>
    </source>
</reference>
<keyword evidence="1" id="KW-1133">Transmembrane helix</keyword>